<evidence type="ECO:0000313" key="1">
    <source>
        <dbReference type="EMBL" id="KAI4472085.1"/>
    </source>
</evidence>
<sequence>MSCAKKFAKTTEYPEGTRPDHGIYAHDQTIEDKADSAKTASTKKSSSSHSRPTSGLQNNKVRTSAGPINEAVNGIGDDEELEQAATKIQAAFRGHKSRKSMKQADKPDTQAADATEDLANEFRADDPELCNAATKIQASFRGHMARKKVETVKAENGSDPKNEAQQDEDFDIDLSDPDLNKAATKIQATFRTHMKHKDE</sequence>
<organism evidence="1 2">
    <name type="scientific">Holotrichia oblita</name>
    <name type="common">Chafer beetle</name>
    <dbReference type="NCBI Taxonomy" id="644536"/>
    <lineage>
        <taxon>Eukaryota</taxon>
        <taxon>Metazoa</taxon>
        <taxon>Ecdysozoa</taxon>
        <taxon>Arthropoda</taxon>
        <taxon>Hexapoda</taxon>
        <taxon>Insecta</taxon>
        <taxon>Pterygota</taxon>
        <taxon>Neoptera</taxon>
        <taxon>Endopterygota</taxon>
        <taxon>Coleoptera</taxon>
        <taxon>Polyphaga</taxon>
        <taxon>Scarabaeiformia</taxon>
        <taxon>Scarabaeidae</taxon>
        <taxon>Melolonthinae</taxon>
        <taxon>Holotrichia</taxon>
    </lineage>
</organism>
<gene>
    <name evidence="1" type="ORF">MML48_1g08721</name>
</gene>
<dbReference type="Proteomes" id="UP001056778">
    <property type="component" value="Chromosome 1"/>
</dbReference>
<dbReference type="EMBL" id="CM043015">
    <property type="protein sequence ID" value="KAI4472085.1"/>
    <property type="molecule type" value="Genomic_DNA"/>
</dbReference>
<keyword evidence="2" id="KW-1185">Reference proteome</keyword>
<proteinExistence type="predicted"/>
<name>A0ACB9TZ16_HOLOL</name>
<reference evidence="1" key="1">
    <citation type="submission" date="2022-04" db="EMBL/GenBank/DDBJ databases">
        <title>Chromosome-scale genome assembly of Holotrichia oblita Faldermann.</title>
        <authorList>
            <person name="Rongchong L."/>
        </authorList>
    </citation>
    <scope>NUCLEOTIDE SEQUENCE</scope>
    <source>
        <strain evidence="1">81SQS9</strain>
    </source>
</reference>
<accession>A0ACB9TZ16</accession>
<comment type="caution">
    <text evidence="1">The sequence shown here is derived from an EMBL/GenBank/DDBJ whole genome shotgun (WGS) entry which is preliminary data.</text>
</comment>
<protein>
    <submittedName>
        <fullName evidence="1">Neuromodulin</fullName>
    </submittedName>
</protein>
<evidence type="ECO:0000313" key="2">
    <source>
        <dbReference type="Proteomes" id="UP001056778"/>
    </source>
</evidence>